<dbReference type="PROSITE" id="PS01305">
    <property type="entry name" value="MOAA_NIFB_PQQE"/>
    <property type="match status" value="1"/>
</dbReference>
<keyword evidence="5" id="KW-0560">Oxidoreductase</keyword>
<proteinExistence type="predicted"/>
<reference evidence="9 10" key="1">
    <citation type="submission" date="2024-09" db="EMBL/GenBank/DDBJ databases">
        <authorList>
            <person name="Sun Q."/>
            <person name="Mori K."/>
        </authorList>
    </citation>
    <scope>NUCLEOTIDE SEQUENCE [LARGE SCALE GENOMIC DNA]</scope>
    <source>
        <strain evidence="9 10">TBRC 0563</strain>
    </source>
</reference>
<name>A0ABV5YQC6_9ACTN</name>
<keyword evidence="2" id="KW-0004">4Fe-4S</keyword>
<comment type="cofactor">
    <cofactor evidence="1">
        <name>[4Fe-4S] cluster</name>
        <dbReference type="ChEBI" id="CHEBI:49883"/>
    </cofactor>
</comment>
<evidence type="ECO:0000313" key="10">
    <source>
        <dbReference type="Proteomes" id="UP001589627"/>
    </source>
</evidence>
<evidence type="ECO:0000256" key="1">
    <source>
        <dbReference type="ARBA" id="ARBA00001966"/>
    </source>
</evidence>
<sequence length="301" mass="34268">MIKEVLGIERIRMLYLQLLYRCNFDCIFCYHGERLKWRDGYTLTEAKNLLHLLRTEYDLQAITLLGGEPFVYKNLAEVLRYSKEDLDLTIDICTNAYRIEKQLRQSGRHIDLLRVSLDGMEELNDRLRREGGFASAMRGLELARELGVTTSGTMTVNSWNVDDVIPLAYRLQEAGVSRLNLHSVRVVGNAEEHPELALDAPSFARIHEVLETLRNAADLRIELRLDPDLETGTVEGDKSCEIPIEGDRLDRIEADPRGGLSCSCFAVGNDRNAFWYDKAANRIEYRPTDQDEVAAYLAAKA</sequence>
<evidence type="ECO:0000256" key="6">
    <source>
        <dbReference type="ARBA" id="ARBA00023004"/>
    </source>
</evidence>
<keyword evidence="4" id="KW-0479">Metal-binding</keyword>
<dbReference type="InterPro" id="IPR058240">
    <property type="entry name" value="rSAM_sf"/>
</dbReference>
<keyword evidence="6" id="KW-0408">Iron</keyword>
<evidence type="ECO:0000256" key="4">
    <source>
        <dbReference type="ARBA" id="ARBA00022723"/>
    </source>
</evidence>
<organism evidence="9 10">
    <name type="scientific">Actinoallomurus acaciae</name>
    <dbReference type="NCBI Taxonomy" id="502577"/>
    <lineage>
        <taxon>Bacteria</taxon>
        <taxon>Bacillati</taxon>
        <taxon>Actinomycetota</taxon>
        <taxon>Actinomycetes</taxon>
        <taxon>Streptosporangiales</taxon>
        <taxon>Thermomonosporaceae</taxon>
        <taxon>Actinoallomurus</taxon>
    </lineage>
</organism>
<dbReference type="SFLD" id="SFLDG01067">
    <property type="entry name" value="SPASM/twitch_domain_containing"/>
    <property type="match status" value="1"/>
</dbReference>
<keyword evidence="7" id="KW-0411">Iron-sulfur</keyword>
<dbReference type="PANTHER" id="PTHR11228:SF7">
    <property type="entry name" value="PQQA PEPTIDE CYCLASE"/>
    <property type="match status" value="1"/>
</dbReference>
<dbReference type="CDD" id="cd01335">
    <property type="entry name" value="Radical_SAM"/>
    <property type="match status" value="1"/>
</dbReference>
<evidence type="ECO:0000313" key="9">
    <source>
        <dbReference type="EMBL" id="MFB9837245.1"/>
    </source>
</evidence>
<dbReference type="SUPFAM" id="SSF102114">
    <property type="entry name" value="Radical SAM enzymes"/>
    <property type="match status" value="1"/>
</dbReference>
<dbReference type="PANTHER" id="PTHR11228">
    <property type="entry name" value="RADICAL SAM DOMAIN PROTEIN"/>
    <property type="match status" value="1"/>
</dbReference>
<evidence type="ECO:0000256" key="7">
    <source>
        <dbReference type="ARBA" id="ARBA00023014"/>
    </source>
</evidence>
<dbReference type="Proteomes" id="UP001589627">
    <property type="component" value="Unassembled WGS sequence"/>
</dbReference>
<keyword evidence="10" id="KW-1185">Reference proteome</keyword>
<gene>
    <name evidence="9" type="ORF">ACFFNX_34235</name>
</gene>
<protein>
    <submittedName>
        <fullName evidence="9">Radical SAM protein</fullName>
    </submittedName>
</protein>
<dbReference type="InterPro" id="IPR006638">
    <property type="entry name" value="Elp3/MiaA/NifB-like_rSAM"/>
</dbReference>
<evidence type="ECO:0000259" key="8">
    <source>
        <dbReference type="PROSITE" id="PS51918"/>
    </source>
</evidence>
<feature type="domain" description="Radical SAM core" evidence="8">
    <location>
        <begin position="6"/>
        <end position="222"/>
    </location>
</feature>
<keyword evidence="3" id="KW-0949">S-adenosyl-L-methionine</keyword>
<dbReference type="SMART" id="SM00729">
    <property type="entry name" value="Elp3"/>
    <property type="match status" value="1"/>
</dbReference>
<evidence type="ECO:0000256" key="2">
    <source>
        <dbReference type="ARBA" id="ARBA00022485"/>
    </source>
</evidence>
<dbReference type="EMBL" id="JBHLZP010000358">
    <property type="protein sequence ID" value="MFB9837245.1"/>
    <property type="molecule type" value="Genomic_DNA"/>
</dbReference>
<dbReference type="InterPro" id="IPR000385">
    <property type="entry name" value="MoaA_NifB_PqqE_Fe-S-bd_CS"/>
</dbReference>
<evidence type="ECO:0000256" key="5">
    <source>
        <dbReference type="ARBA" id="ARBA00023002"/>
    </source>
</evidence>
<dbReference type="InterPro" id="IPR007197">
    <property type="entry name" value="rSAM"/>
</dbReference>
<dbReference type="PROSITE" id="PS51918">
    <property type="entry name" value="RADICAL_SAM"/>
    <property type="match status" value="1"/>
</dbReference>
<comment type="caution">
    <text evidence="9">The sequence shown here is derived from an EMBL/GenBank/DDBJ whole genome shotgun (WGS) entry which is preliminary data.</text>
</comment>
<dbReference type="SFLD" id="SFLDS00029">
    <property type="entry name" value="Radical_SAM"/>
    <property type="match status" value="1"/>
</dbReference>
<dbReference type="Pfam" id="PF04055">
    <property type="entry name" value="Radical_SAM"/>
    <property type="match status" value="1"/>
</dbReference>
<dbReference type="InterPro" id="IPR013785">
    <property type="entry name" value="Aldolase_TIM"/>
</dbReference>
<dbReference type="InterPro" id="IPR050377">
    <property type="entry name" value="Radical_SAM_PqqE_MftC-like"/>
</dbReference>
<dbReference type="Gene3D" id="3.20.20.70">
    <property type="entry name" value="Aldolase class I"/>
    <property type="match status" value="1"/>
</dbReference>
<evidence type="ECO:0000256" key="3">
    <source>
        <dbReference type="ARBA" id="ARBA00022691"/>
    </source>
</evidence>
<dbReference type="RefSeq" id="WP_378210058.1">
    <property type="nucleotide sequence ID" value="NZ_JBHLZP010000358.1"/>
</dbReference>
<accession>A0ABV5YQC6</accession>